<dbReference type="PANTHER" id="PTHR11138:SF5">
    <property type="entry name" value="METHIONYL-TRNA FORMYLTRANSFERASE, MITOCHONDRIAL"/>
    <property type="match status" value="1"/>
</dbReference>
<accession>A0A9X1JZ26</accession>
<organism evidence="2 3">
    <name type="scientific">Roseobacter insulae</name>
    <dbReference type="NCBI Taxonomy" id="2859783"/>
    <lineage>
        <taxon>Bacteria</taxon>
        <taxon>Pseudomonadati</taxon>
        <taxon>Pseudomonadota</taxon>
        <taxon>Alphaproteobacteria</taxon>
        <taxon>Rhodobacterales</taxon>
        <taxon>Roseobacteraceae</taxon>
        <taxon>Roseobacter</taxon>
    </lineage>
</organism>
<proteinExistence type="predicted"/>
<dbReference type="RefSeq" id="WP_219503656.1">
    <property type="nucleotide sequence ID" value="NZ_JAHXDN010000003.1"/>
</dbReference>
<evidence type="ECO:0000313" key="2">
    <source>
        <dbReference type="EMBL" id="MBW4708901.1"/>
    </source>
</evidence>
<dbReference type="CDD" id="cd08653">
    <property type="entry name" value="FMT_core_like_3"/>
    <property type="match status" value="1"/>
</dbReference>
<protein>
    <submittedName>
        <fullName evidence="2">Formyl transferase</fullName>
    </submittedName>
</protein>
<dbReference type="EMBL" id="JAHXDN010000003">
    <property type="protein sequence ID" value="MBW4708901.1"/>
    <property type="molecule type" value="Genomic_DNA"/>
</dbReference>
<dbReference type="PANTHER" id="PTHR11138">
    <property type="entry name" value="METHIONYL-TRNA FORMYLTRANSFERASE"/>
    <property type="match status" value="1"/>
</dbReference>
<gene>
    <name evidence="2" type="ORF">KX928_14020</name>
</gene>
<comment type="caution">
    <text evidence="2">The sequence shown here is derived from an EMBL/GenBank/DDBJ whole genome shotgun (WGS) entry which is preliminary data.</text>
</comment>
<dbReference type="Proteomes" id="UP001138661">
    <property type="component" value="Unassembled WGS sequence"/>
</dbReference>
<dbReference type="AlphaFoldDB" id="A0A9X1JZ26"/>
<evidence type="ECO:0000259" key="1">
    <source>
        <dbReference type="Pfam" id="PF00551"/>
    </source>
</evidence>
<evidence type="ECO:0000313" key="3">
    <source>
        <dbReference type="Proteomes" id="UP001138661"/>
    </source>
</evidence>
<sequence>MSGIVVIIGMGDLANQVARATRTAFPSATFIIPQKAARSVILRNRIRRHGLLKAFGQVTFRALLSSLTRRHQRRIDQIWTQSGLPLTPVDKDQIRYVPDVNSPATQAILRAQDPDVVFVFSVSKISRTTLSVTDAPFVNLHPGLTPRYRGLHTGYWALLSERKHGFGTTVHLIDAGLDTGPIIAQVKTAPAEEDNIATYNALLTVAGLPMLFQTLVQYLEGAPPDTTDAGRPAPICHEPTLWRYLTAGILRGIW</sequence>
<keyword evidence="2" id="KW-0808">Transferase</keyword>
<dbReference type="Pfam" id="PF00551">
    <property type="entry name" value="Formyl_trans_N"/>
    <property type="match status" value="1"/>
</dbReference>
<name>A0A9X1JZ26_9RHOB</name>
<keyword evidence="3" id="KW-1185">Reference proteome</keyword>
<reference evidence="2" key="1">
    <citation type="submission" date="2021-07" db="EMBL/GenBank/DDBJ databases">
        <title>Roseobacter insulae sp. nov., isolated from a tidal flat.</title>
        <authorList>
            <person name="Park S."/>
            <person name="Yoon J.-H."/>
        </authorList>
    </citation>
    <scope>NUCLEOTIDE SEQUENCE</scope>
    <source>
        <strain evidence="2">YSTF-M11</strain>
    </source>
</reference>
<dbReference type="GO" id="GO:0004479">
    <property type="term" value="F:methionyl-tRNA formyltransferase activity"/>
    <property type="evidence" value="ECO:0007669"/>
    <property type="project" value="TreeGrafter"/>
</dbReference>
<feature type="domain" description="Formyl transferase N-terminal" evidence="1">
    <location>
        <begin position="101"/>
        <end position="201"/>
    </location>
</feature>
<dbReference type="InterPro" id="IPR002376">
    <property type="entry name" value="Formyl_transf_N"/>
</dbReference>
<dbReference type="GO" id="GO:0005829">
    <property type="term" value="C:cytosol"/>
    <property type="evidence" value="ECO:0007669"/>
    <property type="project" value="TreeGrafter"/>
</dbReference>